<protein>
    <submittedName>
        <fullName evidence="2">G3E family GTPase</fullName>
    </submittedName>
</protein>
<dbReference type="InterPro" id="IPR051316">
    <property type="entry name" value="Zinc-reg_GTPase_activator"/>
</dbReference>
<dbReference type="InterPro" id="IPR027417">
    <property type="entry name" value="P-loop_NTPase"/>
</dbReference>
<dbReference type="OrthoDB" id="9808822at2"/>
<dbReference type="PANTHER" id="PTHR13748:SF46">
    <property type="entry name" value="ZINC CHAPERONE YEIR"/>
    <property type="match status" value="1"/>
</dbReference>
<dbReference type="Proteomes" id="UP000316905">
    <property type="component" value="Unassembled WGS sequence"/>
</dbReference>
<gene>
    <name evidence="2" type="ORF">IQ22_00916</name>
</gene>
<sequence>MLENIPTHLIAGSLGAGKTSLIRHLMTQRPEHEKWAVLINEFGQIGLDAALLHTTREGVVLSEIAGGCLCCVNNAPFHVALGRLLRKAKPQRLFIEPSGLGHPAALRKQLTQAPWQSVLSLQPLILVVDASSLVMGKRLPPVQADIMPKAGLLVMNKSEALDNEAKAQLTSRFSGMPLFWTAQGRVPLDCLPKGRYTRQESHAIKATISDEVSLPVVLQPSHPLRQSHEAEGYFAWGWQFHRDWHFNVYAIQEWLNNLPDLIRVKAILRTGEGWMSYNQAVEKSEWRASEWRRDSRLELIFSCPQDPSLLEEALLSHASR</sequence>
<reference evidence="2 3" key="1">
    <citation type="journal article" date="2015" name="Stand. Genomic Sci.">
        <title>Genomic Encyclopedia of Bacterial and Archaeal Type Strains, Phase III: the genomes of soil and plant-associated and newly described type strains.</title>
        <authorList>
            <person name="Whitman W.B."/>
            <person name="Woyke T."/>
            <person name="Klenk H.P."/>
            <person name="Zhou Y."/>
            <person name="Lilburn T.G."/>
            <person name="Beck B.J."/>
            <person name="De Vos P."/>
            <person name="Vandamme P."/>
            <person name="Eisen J.A."/>
            <person name="Garrity G."/>
            <person name="Hugenholtz P."/>
            <person name="Kyrpides N.C."/>
        </authorList>
    </citation>
    <scope>NUCLEOTIDE SEQUENCE [LARGE SCALE GENOMIC DNA]</scope>
    <source>
        <strain evidence="2 3">CGMCC 1.6858</strain>
    </source>
</reference>
<dbReference type="AlphaFoldDB" id="A0A562QLV2"/>
<dbReference type="EMBL" id="VLKY01000002">
    <property type="protein sequence ID" value="TWI57699.1"/>
    <property type="molecule type" value="Genomic_DNA"/>
</dbReference>
<dbReference type="SUPFAM" id="SSF52540">
    <property type="entry name" value="P-loop containing nucleoside triphosphate hydrolases"/>
    <property type="match status" value="1"/>
</dbReference>
<dbReference type="Gene3D" id="3.40.50.300">
    <property type="entry name" value="P-loop containing nucleotide triphosphate hydrolases"/>
    <property type="match status" value="1"/>
</dbReference>
<evidence type="ECO:0000313" key="3">
    <source>
        <dbReference type="Proteomes" id="UP000316905"/>
    </source>
</evidence>
<keyword evidence="3" id="KW-1185">Reference proteome</keyword>
<dbReference type="RefSeq" id="WP_145138686.1">
    <property type="nucleotide sequence ID" value="NZ_VLKY01000002.1"/>
</dbReference>
<dbReference type="Pfam" id="PF02492">
    <property type="entry name" value="cobW"/>
    <property type="match status" value="1"/>
</dbReference>
<name>A0A562QLV2_9PSED</name>
<accession>A0A562QLV2</accession>
<organism evidence="2 3">
    <name type="scientific">Pseudomonas duriflava</name>
    <dbReference type="NCBI Taxonomy" id="459528"/>
    <lineage>
        <taxon>Bacteria</taxon>
        <taxon>Pseudomonadati</taxon>
        <taxon>Pseudomonadota</taxon>
        <taxon>Gammaproteobacteria</taxon>
        <taxon>Pseudomonadales</taxon>
        <taxon>Pseudomonadaceae</taxon>
        <taxon>Pseudomonas</taxon>
    </lineage>
</organism>
<dbReference type="GO" id="GO:0005737">
    <property type="term" value="C:cytoplasm"/>
    <property type="evidence" value="ECO:0007669"/>
    <property type="project" value="TreeGrafter"/>
</dbReference>
<evidence type="ECO:0000259" key="1">
    <source>
        <dbReference type="Pfam" id="PF02492"/>
    </source>
</evidence>
<feature type="domain" description="CobW/HypB/UreG nucleotide-binding" evidence="1">
    <location>
        <begin position="6"/>
        <end position="171"/>
    </location>
</feature>
<dbReference type="PANTHER" id="PTHR13748">
    <property type="entry name" value="COBW-RELATED"/>
    <property type="match status" value="1"/>
</dbReference>
<proteinExistence type="predicted"/>
<evidence type="ECO:0000313" key="2">
    <source>
        <dbReference type="EMBL" id="TWI57699.1"/>
    </source>
</evidence>
<comment type="caution">
    <text evidence="2">The sequence shown here is derived from an EMBL/GenBank/DDBJ whole genome shotgun (WGS) entry which is preliminary data.</text>
</comment>
<dbReference type="InterPro" id="IPR003495">
    <property type="entry name" value="CobW/HypB/UreG_nucleotide-bd"/>
</dbReference>